<name>A0A3Q8XFX1_ACIJO</name>
<dbReference type="InterPro" id="IPR010866">
    <property type="entry name" value="A-2_8-polyST"/>
</dbReference>
<gene>
    <name evidence="1" type="ORF">CFH90_17265</name>
</gene>
<protein>
    <submittedName>
        <fullName evidence="1">Uncharacterized protein</fullName>
    </submittedName>
</protein>
<evidence type="ECO:0000313" key="2">
    <source>
        <dbReference type="Proteomes" id="UP000276980"/>
    </source>
</evidence>
<dbReference type="Proteomes" id="UP000276980">
    <property type="component" value="Chromosome"/>
</dbReference>
<reference evidence="1 2" key="1">
    <citation type="submission" date="2017-06" db="EMBL/GenBank/DDBJ databases">
        <title>Complete Genome Sequence of the Carbazole-Degrading Bacterium Acinetobacter johnsonii IC001.</title>
        <authorList>
            <person name="Vejarano F."/>
            <person name="Suzuki-Minakuchi C."/>
            <person name="Ohtsubo Y."/>
            <person name="Tsuda M."/>
            <person name="Okada K."/>
            <person name="Nojiri H."/>
        </authorList>
    </citation>
    <scope>NUCLEOTIDE SEQUENCE [LARGE SCALE GENOMIC DNA]</scope>
    <source>
        <strain evidence="1 2">IC001</strain>
    </source>
</reference>
<proteinExistence type="predicted"/>
<dbReference type="Pfam" id="PF07388">
    <property type="entry name" value="A-2_8-polyST"/>
    <property type="match status" value="1"/>
</dbReference>
<dbReference type="EMBL" id="CP022298">
    <property type="protein sequence ID" value="AZN65672.1"/>
    <property type="molecule type" value="Genomic_DNA"/>
</dbReference>
<dbReference type="AlphaFoldDB" id="A0A3Q8XFX1"/>
<dbReference type="RefSeq" id="WP_126038927.1">
    <property type="nucleotide sequence ID" value="NZ_CP022298.1"/>
</dbReference>
<sequence>MNKENNILIAAQTPYQFFSAILIGKKLIDTGAKVSLILVDPALERFYSSCLESNLFESVKYFQINNKEVNADGNNLSNKLKNFIKLRSIKKVINKFLIDSNFKSIVVFSDNHEIMAHLLYAGKKIINARTLMAEEGTAVFFSYKRSSLDTFKSAIRRFLGFSNYRGYSIGWSPYIDSIIVSLPELVHEDYKQDRNIYTYPDGIYPQDVINLFGRLSELGNDLLNKDSPEIFYLGQPWVESGLWNKETEQNLLSCFENSRYADKICIKPHPFENSKKYSGLKRVSLINGVLNEVPAEILFFNMKPQLVISVFSSAVINYCLRYKQKGILMVFKDSPVDLNDFIIKNFQNNKYITVVYSIDELNDVLNNSEIPEKSRVSQSLQASRDWEGTINSAVFNL</sequence>
<accession>A0A3Q8XFX1</accession>
<organism evidence="1 2">
    <name type="scientific">Acinetobacter johnsonii</name>
    <dbReference type="NCBI Taxonomy" id="40214"/>
    <lineage>
        <taxon>Bacteria</taxon>
        <taxon>Pseudomonadati</taxon>
        <taxon>Pseudomonadota</taxon>
        <taxon>Gammaproteobacteria</taxon>
        <taxon>Moraxellales</taxon>
        <taxon>Moraxellaceae</taxon>
        <taxon>Acinetobacter</taxon>
    </lineage>
</organism>
<evidence type="ECO:0000313" key="1">
    <source>
        <dbReference type="EMBL" id="AZN65672.1"/>
    </source>
</evidence>